<evidence type="ECO:0000256" key="1">
    <source>
        <dbReference type="SAM" id="SignalP"/>
    </source>
</evidence>
<proteinExistence type="predicted"/>
<dbReference type="AlphaFoldDB" id="A0A2M4DDI3"/>
<name>A0A2M4DDI3_ANODA</name>
<feature type="chain" id="PRO_5014597825" evidence="1">
    <location>
        <begin position="18"/>
        <end position="81"/>
    </location>
</feature>
<organism evidence="2">
    <name type="scientific">Anopheles darlingi</name>
    <name type="common">Mosquito</name>
    <dbReference type="NCBI Taxonomy" id="43151"/>
    <lineage>
        <taxon>Eukaryota</taxon>
        <taxon>Metazoa</taxon>
        <taxon>Ecdysozoa</taxon>
        <taxon>Arthropoda</taxon>
        <taxon>Hexapoda</taxon>
        <taxon>Insecta</taxon>
        <taxon>Pterygota</taxon>
        <taxon>Neoptera</taxon>
        <taxon>Endopterygota</taxon>
        <taxon>Diptera</taxon>
        <taxon>Nematocera</taxon>
        <taxon>Culicoidea</taxon>
        <taxon>Culicidae</taxon>
        <taxon>Anophelinae</taxon>
        <taxon>Anopheles</taxon>
    </lineage>
</organism>
<sequence length="81" mass="9208">MLLFYSGYLFLFFSSFGGNFDRMGGHVFAGHDFRAIVVVQWLLDEVAIVVQKGFLHQGFFSEEVLSAVYLSRLKGIKLRAL</sequence>
<dbReference type="EMBL" id="GGFL01011486">
    <property type="protein sequence ID" value="MBW75664.1"/>
    <property type="molecule type" value="Transcribed_RNA"/>
</dbReference>
<feature type="signal peptide" evidence="1">
    <location>
        <begin position="1"/>
        <end position="17"/>
    </location>
</feature>
<reference evidence="2" key="1">
    <citation type="submission" date="2018-01" db="EMBL/GenBank/DDBJ databases">
        <title>An insight into the sialome of Amazonian anophelines.</title>
        <authorList>
            <person name="Ribeiro J.M."/>
            <person name="Scarpassa V."/>
            <person name="Calvo E."/>
        </authorList>
    </citation>
    <scope>NUCLEOTIDE SEQUENCE</scope>
</reference>
<keyword evidence="1" id="KW-0732">Signal</keyword>
<evidence type="ECO:0000313" key="2">
    <source>
        <dbReference type="EMBL" id="MBW75664.1"/>
    </source>
</evidence>
<protein>
    <submittedName>
        <fullName evidence="2">Putative secreted protein</fullName>
    </submittedName>
</protein>
<accession>A0A2M4DDI3</accession>